<dbReference type="PANTHER" id="PTHR39961:SF1">
    <property type="entry name" value="DUF458 DOMAIN-CONTAINING PROTEIN"/>
    <property type="match status" value="1"/>
</dbReference>
<accession>A0A091A313</accession>
<sequence length="193" mass="22022">MKSKRRQYPLIHETTYRNTTEQNLEFSDVMERISRFIASDPRGVYDLVITTDAQTHPGHTKFVSYIVVYRAGRGAWLCSRQVILPREIYSVREKLSLETSYSQEIAAQFGLAERISLENLILPYLDQGADIRFMVDIDGGREAKNRTAAYLAEMVGRIEAMGLIARVKPESVMVSIADRETKKPYPLREASNS</sequence>
<dbReference type="RefSeq" id="WP_051985436.1">
    <property type="nucleotide sequence ID" value="NZ_JAKOBR010000121.1"/>
</dbReference>
<dbReference type="Pfam" id="PF04308">
    <property type="entry name" value="RNaseH_like"/>
    <property type="match status" value="1"/>
</dbReference>
<comment type="caution">
    <text evidence="1">The sequence shown here is derived from an EMBL/GenBank/DDBJ whole genome shotgun (WGS) entry which is preliminary data.</text>
</comment>
<proteinExistence type="predicted"/>
<dbReference type="EMBL" id="JMQA01000017">
    <property type="protein sequence ID" value="KFN10681.1"/>
    <property type="molecule type" value="Genomic_DNA"/>
</dbReference>
<evidence type="ECO:0000313" key="2">
    <source>
        <dbReference type="Proteomes" id="UP000029278"/>
    </source>
</evidence>
<dbReference type="PATRIC" id="fig|44252.3.peg.1202"/>
<dbReference type="OrthoDB" id="37369at2"/>
<reference evidence="1 2" key="1">
    <citation type="submission" date="2014-04" db="EMBL/GenBank/DDBJ databases">
        <authorList>
            <person name="Bishop-Lilly K.A."/>
            <person name="Broomall S.M."/>
            <person name="Chain P.S."/>
            <person name="Chertkov O."/>
            <person name="Coyne S.R."/>
            <person name="Daligault H.E."/>
            <person name="Davenport K.W."/>
            <person name="Erkkila T."/>
            <person name="Frey K.G."/>
            <person name="Gibbons H.S."/>
            <person name="Gu W."/>
            <person name="Jaissle J."/>
            <person name="Johnson S.L."/>
            <person name="Koroleva G.I."/>
            <person name="Ladner J.T."/>
            <person name="Lo C.-C."/>
            <person name="Minogue T.D."/>
            <person name="Munk C."/>
            <person name="Palacios G.F."/>
            <person name="Redden C.L."/>
            <person name="Rosenzweig C.N."/>
            <person name="Scholz M.B."/>
            <person name="Teshima H."/>
            <person name="Xu Y."/>
        </authorList>
    </citation>
    <scope>NUCLEOTIDE SEQUENCE [LARGE SCALE GENOMIC DNA]</scope>
    <source>
        <strain evidence="1 2">8244</strain>
    </source>
</reference>
<name>A0A091A313_PAEMA</name>
<organism evidence="1 2">
    <name type="scientific">Paenibacillus macerans</name>
    <name type="common">Bacillus macerans</name>
    <dbReference type="NCBI Taxonomy" id="44252"/>
    <lineage>
        <taxon>Bacteria</taxon>
        <taxon>Bacillati</taxon>
        <taxon>Bacillota</taxon>
        <taxon>Bacilli</taxon>
        <taxon>Bacillales</taxon>
        <taxon>Paenibacillaceae</taxon>
        <taxon>Paenibacillus</taxon>
    </lineage>
</organism>
<keyword evidence="2" id="KW-1185">Reference proteome</keyword>
<dbReference type="AlphaFoldDB" id="A0A091A313"/>
<dbReference type="PANTHER" id="PTHR39961">
    <property type="entry name" value="HYPOTHETICAL CYTOSOLIC PROTEIN"/>
    <property type="match status" value="1"/>
</dbReference>
<protein>
    <recommendedName>
        <fullName evidence="3">DUF458 domain-containing protein</fullName>
    </recommendedName>
</protein>
<dbReference type="InterPro" id="IPR007405">
    <property type="entry name" value="Phage_KVP40_Orf299"/>
</dbReference>
<dbReference type="HOGENOM" id="CLU_128607_0_0_9"/>
<dbReference type="Proteomes" id="UP000029278">
    <property type="component" value="Unassembled WGS sequence"/>
</dbReference>
<evidence type="ECO:0000313" key="1">
    <source>
        <dbReference type="EMBL" id="KFN10681.1"/>
    </source>
</evidence>
<dbReference type="GeneID" id="77007119"/>
<dbReference type="STRING" id="44252.DJ90_4100"/>
<gene>
    <name evidence="1" type="ORF">DJ90_4100</name>
</gene>
<evidence type="ECO:0008006" key="3">
    <source>
        <dbReference type="Google" id="ProtNLM"/>
    </source>
</evidence>